<evidence type="ECO:0000256" key="6">
    <source>
        <dbReference type="ARBA" id="ARBA00023136"/>
    </source>
</evidence>
<gene>
    <name evidence="10" type="ORF">SAMN04487960_103400</name>
</gene>
<dbReference type="NCBIfam" id="TIGR02857">
    <property type="entry name" value="CydD"/>
    <property type="match status" value="1"/>
</dbReference>
<evidence type="ECO:0000256" key="3">
    <source>
        <dbReference type="ARBA" id="ARBA00022741"/>
    </source>
</evidence>
<dbReference type="GO" id="GO:0140359">
    <property type="term" value="F:ABC-type transporter activity"/>
    <property type="evidence" value="ECO:0007669"/>
    <property type="project" value="InterPro"/>
</dbReference>
<keyword evidence="6 7" id="KW-0472">Membrane</keyword>
<evidence type="ECO:0000256" key="5">
    <source>
        <dbReference type="ARBA" id="ARBA00022989"/>
    </source>
</evidence>
<sequence length="562" mass="59875">MPATTNTGHARRWLSGLTRGHRRSLSLTVAFGALSGLATIVQMGLIAYIAHRSVIAGARLDSLAVWLAPLVFSILVRGLAQGLQGQFANAASEQVRVGVRSQLLSAWREAGPQQLKHESPASLASEWLEQVDALHGYVAHFLPQMALCVIVPLSVLLVVGSLDWLAALFLLLSAPLIPLFMALVGMGAEKLNQQHFELVGRLSGQFLDKVRGLTTLQLFDATDRASQELEHSSDRYRTVTMKTLKVAFLSSAVLEFFSSVAIAVVAIYIGFGLLGYIDYGPAEKLTLFSGLFILMLAPEFFQPLRQLALHYHDRAAALGAAELLMARLEANATANTAQAPDTVVADASDTRALEVNKVTVVYPSTRAILDNVSLSLPRGECLALHGPSGGGKTTLLNVMAGFVVPQSGSVSVFGKAPGSVPFGWLGQSPFILHGSWADNLRMVAPAANDDDIRAALNAVGLAALVSQRPEGIDSPITELGQGLSGGQARRLALARIFLADYELVLLDEPTAGLDLASQQYLIEGLRLLKTSGKTLVVATHHDSLLAIADRVITVKNGGLHDG</sequence>
<accession>A0A1H2VBT0</accession>
<evidence type="ECO:0000256" key="2">
    <source>
        <dbReference type="ARBA" id="ARBA00022692"/>
    </source>
</evidence>
<dbReference type="Proteomes" id="UP000199675">
    <property type="component" value="Unassembled WGS sequence"/>
</dbReference>
<dbReference type="SMART" id="SM00382">
    <property type="entry name" value="AAA"/>
    <property type="match status" value="1"/>
</dbReference>
<feature type="transmembrane region" description="Helical" evidence="7">
    <location>
        <begin position="246"/>
        <end position="273"/>
    </location>
</feature>
<feature type="domain" description="ABC transmembrane type-1" evidence="9">
    <location>
        <begin position="27"/>
        <end position="316"/>
    </location>
</feature>
<dbReference type="InterPro" id="IPR003439">
    <property type="entry name" value="ABC_transporter-like_ATP-bd"/>
</dbReference>
<dbReference type="Pfam" id="PF00005">
    <property type="entry name" value="ABC_tran"/>
    <property type="match status" value="1"/>
</dbReference>
<evidence type="ECO:0000256" key="1">
    <source>
        <dbReference type="ARBA" id="ARBA00004651"/>
    </source>
</evidence>
<dbReference type="InterPro" id="IPR039421">
    <property type="entry name" value="Type_1_exporter"/>
</dbReference>
<dbReference type="PANTHER" id="PTHR24221:SF261">
    <property type="entry name" value="GLUTATHIONE_L-CYSTEINE TRANSPORT SYSTEM ATP-BINDING_PERMEASE PROTEIN CYDD"/>
    <property type="match status" value="1"/>
</dbReference>
<dbReference type="AlphaFoldDB" id="A0A1H2VBT0"/>
<dbReference type="GO" id="GO:0005524">
    <property type="term" value="F:ATP binding"/>
    <property type="evidence" value="ECO:0007669"/>
    <property type="project" value="UniProtKB-KW"/>
</dbReference>
<dbReference type="GO" id="GO:0005886">
    <property type="term" value="C:plasma membrane"/>
    <property type="evidence" value="ECO:0007669"/>
    <property type="project" value="UniProtKB-SubCell"/>
</dbReference>
<dbReference type="InterPro" id="IPR011527">
    <property type="entry name" value="ABC1_TM_dom"/>
</dbReference>
<reference evidence="10 11" key="1">
    <citation type="submission" date="2016-10" db="EMBL/GenBank/DDBJ databases">
        <authorList>
            <person name="de Groot N.N."/>
        </authorList>
    </citation>
    <scope>NUCLEOTIDE SEQUENCE [LARGE SCALE GENOMIC DNA]</scope>
    <source>
        <strain evidence="10 11">CGMCC 1.7059</strain>
    </source>
</reference>
<dbReference type="InterPro" id="IPR003593">
    <property type="entry name" value="AAA+_ATPase"/>
</dbReference>
<dbReference type="GO" id="GO:0034040">
    <property type="term" value="F:ATPase-coupled lipid transmembrane transporter activity"/>
    <property type="evidence" value="ECO:0007669"/>
    <property type="project" value="TreeGrafter"/>
</dbReference>
<feature type="transmembrane region" description="Helical" evidence="7">
    <location>
        <begin position="137"/>
        <end position="158"/>
    </location>
</feature>
<feature type="transmembrane region" description="Helical" evidence="7">
    <location>
        <begin position="27"/>
        <end position="51"/>
    </location>
</feature>
<keyword evidence="11" id="KW-1185">Reference proteome</keyword>
<evidence type="ECO:0000256" key="4">
    <source>
        <dbReference type="ARBA" id="ARBA00022840"/>
    </source>
</evidence>
<dbReference type="InterPro" id="IPR017871">
    <property type="entry name" value="ABC_transporter-like_CS"/>
</dbReference>
<dbReference type="Gene3D" id="3.40.50.300">
    <property type="entry name" value="P-loop containing nucleotide triphosphate hydrolases"/>
    <property type="match status" value="1"/>
</dbReference>
<dbReference type="InterPro" id="IPR027417">
    <property type="entry name" value="P-loop_NTPase"/>
</dbReference>
<dbReference type="Gene3D" id="1.20.1560.10">
    <property type="entry name" value="ABC transporter type 1, transmembrane domain"/>
    <property type="match status" value="1"/>
</dbReference>
<dbReference type="PANTHER" id="PTHR24221">
    <property type="entry name" value="ATP-BINDING CASSETTE SUB-FAMILY B"/>
    <property type="match status" value="1"/>
</dbReference>
<dbReference type="SUPFAM" id="SSF52540">
    <property type="entry name" value="P-loop containing nucleoside triphosphate hydrolases"/>
    <property type="match status" value="1"/>
</dbReference>
<evidence type="ECO:0000313" key="10">
    <source>
        <dbReference type="EMBL" id="SDW65831.1"/>
    </source>
</evidence>
<organism evidence="10 11">
    <name type="scientific">Marinobacter mobilis</name>
    <dbReference type="NCBI Taxonomy" id="488533"/>
    <lineage>
        <taxon>Bacteria</taxon>
        <taxon>Pseudomonadati</taxon>
        <taxon>Pseudomonadota</taxon>
        <taxon>Gammaproteobacteria</taxon>
        <taxon>Pseudomonadales</taxon>
        <taxon>Marinobacteraceae</taxon>
        <taxon>Marinobacter</taxon>
    </lineage>
</organism>
<dbReference type="InterPro" id="IPR014216">
    <property type="entry name" value="ABC_transptr_CydD"/>
</dbReference>
<evidence type="ECO:0000259" key="9">
    <source>
        <dbReference type="PROSITE" id="PS50929"/>
    </source>
</evidence>
<evidence type="ECO:0000313" key="11">
    <source>
        <dbReference type="Proteomes" id="UP000199675"/>
    </source>
</evidence>
<keyword evidence="5 7" id="KW-1133">Transmembrane helix</keyword>
<comment type="subcellular location">
    <subcellularLocation>
        <location evidence="1">Cell membrane</location>
        <topology evidence="1">Multi-pass membrane protein</topology>
    </subcellularLocation>
</comment>
<dbReference type="PROSITE" id="PS50893">
    <property type="entry name" value="ABC_TRANSPORTER_2"/>
    <property type="match status" value="1"/>
</dbReference>
<dbReference type="STRING" id="488533.SAMN04487960_103400"/>
<dbReference type="EMBL" id="FNNE01000003">
    <property type="protein sequence ID" value="SDW65831.1"/>
    <property type="molecule type" value="Genomic_DNA"/>
</dbReference>
<dbReference type="CDD" id="cd18584">
    <property type="entry name" value="ABC_6TM_AarD_CydD"/>
    <property type="match status" value="1"/>
</dbReference>
<feature type="domain" description="ABC transporter" evidence="8">
    <location>
        <begin position="353"/>
        <end position="562"/>
    </location>
</feature>
<name>A0A1H2VBT0_9GAMM</name>
<dbReference type="InterPro" id="IPR036640">
    <property type="entry name" value="ABC1_TM_sf"/>
</dbReference>
<dbReference type="GO" id="GO:0016887">
    <property type="term" value="F:ATP hydrolysis activity"/>
    <property type="evidence" value="ECO:0007669"/>
    <property type="project" value="InterPro"/>
</dbReference>
<dbReference type="PROSITE" id="PS50929">
    <property type="entry name" value="ABC_TM1F"/>
    <property type="match status" value="1"/>
</dbReference>
<proteinExistence type="predicted"/>
<keyword evidence="2 7" id="KW-0812">Transmembrane</keyword>
<evidence type="ECO:0000259" key="8">
    <source>
        <dbReference type="PROSITE" id="PS50893"/>
    </source>
</evidence>
<feature type="transmembrane region" description="Helical" evidence="7">
    <location>
        <begin position="164"/>
        <end position="184"/>
    </location>
</feature>
<dbReference type="GO" id="GO:0042883">
    <property type="term" value="P:cysteine transport"/>
    <property type="evidence" value="ECO:0007669"/>
    <property type="project" value="InterPro"/>
</dbReference>
<dbReference type="PROSITE" id="PS00211">
    <property type="entry name" value="ABC_TRANSPORTER_1"/>
    <property type="match status" value="1"/>
</dbReference>
<dbReference type="OrthoDB" id="9806127at2"/>
<protein>
    <submittedName>
        <fullName evidence="10">ATP-binding cassette, subfamily C, CydD</fullName>
    </submittedName>
</protein>
<keyword evidence="3" id="KW-0547">Nucleotide-binding</keyword>
<dbReference type="Pfam" id="PF00664">
    <property type="entry name" value="ABC_membrane"/>
    <property type="match status" value="1"/>
</dbReference>
<feature type="transmembrane region" description="Helical" evidence="7">
    <location>
        <begin position="63"/>
        <end position="80"/>
    </location>
</feature>
<dbReference type="SUPFAM" id="SSF90123">
    <property type="entry name" value="ABC transporter transmembrane region"/>
    <property type="match status" value="1"/>
</dbReference>
<dbReference type="RefSeq" id="WP_091812202.1">
    <property type="nucleotide sequence ID" value="NZ_FNNE01000003.1"/>
</dbReference>
<keyword evidence="4 10" id="KW-0067">ATP-binding</keyword>
<evidence type="ECO:0000256" key="7">
    <source>
        <dbReference type="SAM" id="Phobius"/>
    </source>
</evidence>